<keyword evidence="7" id="KW-0444">Lipid biosynthesis</keyword>
<dbReference type="GO" id="GO:0008654">
    <property type="term" value="P:phospholipid biosynthetic process"/>
    <property type="evidence" value="ECO:0007669"/>
    <property type="project" value="UniProtKB-KW"/>
</dbReference>
<evidence type="ECO:0000256" key="6">
    <source>
        <dbReference type="ARBA" id="ARBA00022840"/>
    </source>
</evidence>
<keyword evidence="5 10" id="KW-0418">Kinase</keyword>
<dbReference type="Gene3D" id="2.60.200.40">
    <property type="match status" value="1"/>
</dbReference>
<proteinExistence type="inferred from homology"/>
<dbReference type="PANTHER" id="PTHR12358:SF106">
    <property type="entry name" value="LIPID KINASE YEGS"/>
    <property type="match status" value="1"/>
</dbReference>
<dbReference type="GO" id="GO:0005886">
    <property type="term" value="C:plasma membrane"/>
    <property type="evidence" value="ECO:0007669"/>
    <property type="project" value="TreeGrafter"/>
</dbReference>
<keyword evidence="3" id="KW-0808">Transferase</keyword>
<dbReference type="InterPro" id="IPR016064">
    <property type="entry name" value="NAD/diacylglycerol_kinase_sf"/>
</dbReference>
<evidence type="ECO:0000256" key="2">
    <source>
        <dbReference type="ARBA" id="ARBA00005983"/>
    </source>
</evidence>
<dbReference type="InterPro" id="IPR045540">
    <property type="entry name" value="YegS/DAGK_C"/>
</dbReference>
<dbReference type="AlphaFoldDB" id="A0A6J4PKD3"/>
<organism evidence="10">
    <name type="scientific">uncultured Rubrobacteraceae bacterium</name>
    <dbReference type="NCBI Taxonomy" id="349277"/>
    <lineage>
        <taxon>Bacteria</taxon>
        <taxon>Bacillati</taxon>
        <taxon>Actinomycetota</taxon>
        <taxon>Rubrobacteria</taxon>
        <taxon>Rubrobacterales</taxon>
        <taxon>Rubrobacteraceae</taxon>
        <taxon>environmental samples</taxon>
    </lineage>
</organism>
<dbReference type="Pfam" id="PF19279">
    <property type="entry name" value="YegS_C"/>
    <property type="match status" value="1"/>
</dbReference>
<dbReference type="SUPFAM" id="SSF111331">
    <property type="entry name" value="NAD kinase/diacylglycerol kinase-like"/>
    <property type="match status" value="1"/>
</dbReference>
<keyword evidence="6" id="KW-0067">ATP-binding</keyword>
<sequence>MMRNMEAREAVIIGNPKAGRNRGKDRLKRCAEILRSGGLDVEVWPTERPQHATELADLAGTRLVVAAGGDGTVNEVVNGLKTDATLGILPLGTANVLARELGLPLNPEAACERILAGKERRIDVGVAKDRKGRERRFTCMAGMGFDAHVVNEVTPRLKRYLKILAFPLAAVKVYLEGDLPPLHIFRGDDKYVTQFAIVANGQYYGGDFRVSEEAALATGKLEVVLIDRVGRLLRADILTRILARRPLNRSMRSFTARELRATSPGAQVPVQLDGEVWGRLPMSFRIEPGILKVVH</sequence>
<dbReference type="InterPro" id="IPR001206">
    <property type="entry name" value="Diacylglycerol_kinase_cat_dom"/>
</dbReference>
<evidence type="ECO:0000259" key="9">
    <source>
        <dbReference type="PROSITE" id="PS50146"/>
    </source>
</evidence>
<evidence type="ECO:0000256" key="3">
    <source>
        <dbReference type="ARBA" id="ARBA00022679"/>
    </source>
</evidence>
<dbReference type="PROSITE" id="PS50146">
    <property type="entry name" value="DAGK"/>
    <property type="match status" value="1"/>
</dbReference>
<dbReference type="InterPro" id="IPR017438">
    <property type="entry name" value="ATP-NAD_kinase_N"/>
</dbReference>
<accession>A0A6J4PKD3</accession>
<keyword evidence="7" id="KW-0443">Lipid metabolism</keyword>
<dbReference type="EMBL" id="CADCVB010000033">
    <property type="protein sequence ID" value="CAA9412718.1"/>
    <property type="molecule type" value="Genomic_DNA"/>
</dbReference>
<name>A0A6J4PKD3_9ACTN</name>
<evidence type="ECO:0000256" key="4">
    <source>
        <dbReference type="ARBA" id="ARBA00022741"/>
    </source>
</evidence>
<evidence type="ECO:0000256" key="7">
    <source>
        <dbReference type="ARBA" id="ARBA00023209"/>
    </source>
</evidence>
<keyword evidence="8" id="KW-1208">Phospholipid metabolism</keyword>
<evidence type="ECO:0000313" key="10">
    <source>
        <dbReference type="EMBL" id="CAA9412718.1"/>
    </source>
</evidence>
<reference evidence="10" key="1">
    <citation type="submission" date="2020-02" db="EMBL/GenBank/DDBJ databases">
        <authorList>
            <person name="Meier V. D."/>
        </authorList>
    </citation>
    <scope>NUCLEOTIDE SEQUENCE</scope>
    <source>
        <strain evidence="10">AVDCRST_MAG78</strain>
    </source>
</reference>
<dbReference type="GO" id="GO:0005524">
    <property type="term" value="F:ATP binding"/>
    <property type="evidence" value="ECO:0007669"/>
    <property type="project" value="UniProtKB-KW"/>
</dbReference>
<comment type="cofactor">
    <cofactor evidence="1">
        <name>Mg(2+)</name>
        <dbReference type="ChEBI" id="CHEBI:18420"/>
    </cofactor>
</comment>
<dbReference type="GO" id="GO:0016301">
    <property type="term" value="F:kinase activity"/>
    <property type="evidence" value="ECO:0007669"/>
    <property type="project" value="UniProtKB-KW"/>
</dbReference>
<evidence type="ECO:0000256" key="1">
    <source>
        <dbReference type="ARBA" id="ARBA00001946"/>
    </source>
</evidence>
<protein>
    <submittedName>
        <fullName evidence="10">Transcription regulator [contains diacylglycerol kinase catalytic domain]</fullName>
    </submittedName>
</protein>
<dbReference type="InterPro" id="IPR050187">
    <property type="entry name" value="Lipid_Phosphate_FormReg"/>
</dbReference>
<dbReference type="SMART" id="SM00046">
    <property type="entry name" value="DAGKc"/>
    <property type="match status" value="1"/>
</dbReference>
<evidence type="ECO:0000256" key="8">
    <source>
        <dbReference type="ARBA" id="ARBA00023264"/>
    </source>
</evidence>
<gene>
    <name evidence="10" type="ORF">AVDCRST_MAG78-486</name>
</gene>
<feature type="domain" description="DAGKc" evidence="9">
    <location>
        <begin position="5"/>
        <end position="131"/>
    </location>
</feature>
<dbReference type="PANTHER" id="PTHR12358">
    <property type="entry name" value="SPHINGOSINE KINASE"/>
    <property type="match status" value="1"/>
</dbReference>
<keyword evidence="7" id="KW-0594">Phospholipid biosynthesis</keyword>
<dbReference type="Pfam" id="PF00781">
    <property type="entry name" value="DAGK_cat"/>
    <property type="match status" value="1"/>
</dbReference>
<evidence type="ECO:0000256" key="5">
    <source>
        <dbReference type="ARBA" id="ARBA00022777"/>
    </source>
</evidence>
<keyword evidence="4" id="KW-0547">Nucleotide-binding</keyword>
<comment type="similarity">
    <text evidence="2">Belongs to the diacylglycerol/lipid kinase family.</text>
</comment>
<dbReference type="Gene3D" id="3.40.50.10330">
    <property type="entry name" value="Probable inorganic polyphosphate/atp-NAD kinase, domain 1"/>
    <property type="match status" value="1"/>
</dbReference>